<dbReference type="EMBL" id="JARGEQ010000126">
    <property type="protein sequence ID" value="MDF1587357.1"/>
    <property type="molecule type" value="Genomic_DNA"/>
</dbReference>
<comment type="caution">
    <text evidence="1">The sequence shown here is derived from an EMBL/GenBank/DDBJ whole genome shotgun (WGS) entry which is preliminary data.</text>
</comment>
<proteinExistence type="predicted"/>
<evidence type="ECO:0000313" key="2">
    <source>
        <dbReference type="Proteomes" id="UP001301140"/>
    </source>
</evidence>
<reference evidence="1 2" key="1">
    <citation type="submission" date="2023-03" db="EMBL/GenBank/DDBJ databases">
        <title>YIM 152171 draft genome.</title>
        <authorList>
            <person name="Yang Z."/>
        </authorList>
    </citation>
    <scope>NUCLEOTIDE SEQUENCE [LARGE SCALE GENOMIC DNA]</scope>
    <source>
        <strain evidence="1 2">YIM 152171</strain>
    </source>
</reference>
<protein>
    <submittedName>
        <fullName evidence="1">Uncharacterized protein</fullName>
    </submittedName>
</protein>
<evidence type="ECO:0000313" key="1">
    <source>
        <dbReference type="EMBL" id="MDF1587357.1"/>
    </source>
</evidence>
<dbReference type="RefSeq" id="WP_327789775.1">
    <property type="nucleotide sequence ID" value="NZ_JARGEQ010000126.1"/>
</dbReference>
<gene>
    <name evidence="1" type="ORF">PZ740_13300</name>
</gene>
<organism evidence="1 2">
    <name type="scientific">Marinimicrococcus flavescens</name>
    <dbReference type="NCBI Taxonomy" id="3031815"/>
    <lineage>
        <taxon>Bacteria</taxon>
        <taxon>Pseudomonadati</taxon>
        <taxon>Pseudomonadota</taxon>
        <taxon>Alphaproteobacteria</taxon>
        <taxon>Geminicoccales</taxon>
        <taxon>Geminicoccaceae</taxon>
        <taxon>Marinimicrococcus</taxon>
    </lineage>
</organism>
<sequence>MAASPAAALEDLRERLGVMLGRDTLLYRRFATALRRRDPELLAAASDSLRLYPPSVRRRVEKTLAGWLLETGAQPACTDPAMGGGA</sequence>
<dbReference type="Proteomes" id="UP001301140">
    <property type="component" value="Unassembled WGS sequence"/>
</dbReference>
<dbReference type="AlphaFoldDB" id="A0AAP3XTE8"/>
<name>A0AAP3XTE8_9PROT</name>
<accession>A0AAP3XTE8</accession>
<keyword evidence="2" id="KW-1185">Reference proteome</keyword>